<gene>
    <name evidence="2" type="ORF">OG549_18895</name>
</gene>
<dbReference type="Pfam" id="PF13454">
    <property type="entry name" value="NAD_binding_9"/>
    <property type="match status" value="1"/>
</dbReference>
<dbReference type="PANTHER" id="PTHR40254:SF1">
    <property type="entry name" value="BLR0577 PROTEIN"/>
    <property type="match status" value="1"/>
</dbReference>
<dbReference type="EMBL" id="CP108318">
    <property type="protein sequence ID" value="WTW62550.1"/>
    <property type="molecule type" value="Genomic_DNA"/>
</dbReference>
<dbReference type="PANTHER" id="PTHR40254">
    <property type="entry name" value="BLR0577 PROTEIN"/>
    <property type="match status" value="1"/>
</dbReference>
<organism evidence="2">
    <name type="scientific">Streptomyces sp. NBC_00003</name>
    <dbReference type="NCBI Taxonomy" id="2903608"/>
    <lineage>
        <taxon>Bacteria</taxon>
        <taxon>Bacillati</taxon>
        <taxon>Actinomycetota</taxon>
        <taxon>Actinomycetes</taxon>
        <taxon>Kitasatosporales</taxon>
        <taxon>Streptomycetaceae</taxon>
        <taxon>Streptomyces</taxon>
    </lineage>
</organism>
<accession>A0AAU2V5P7</accession>
<evidence type="ECO:0000259" key="1">
    <source>
        <dbReference type="Pfam" id="PF13454"/>
    </source>
</evidence>
<reference evidence="2" key="1">
    <citation type="submission" date="2022-10" db="EMBL/GenBank/DDBJ databases">
        <title>The complete genomes of actinobacterial strains from the NBC collection.</title>
        <authorList>
            <person name="Joergensen T.S."/>
            <person name="Alvarez Arevalo M."/>
            <person name="Sterndorff E.B."/>
            <person name="Faurdal D."/>
            <person name="Vuksanovic O."/>
            <person name="Mourched A.-S."/>
            <person name="Charusanti P."/>
            <person name="Shaw S."/>
            <person name="Blin K."/>
            <person name="Weber T."/>
        </authorList>
    </citation>
    <scope>NUCLEOTIDE SEQUENCE</scope>
    <source>
        <strain evidence="2">NBC_00003</strain>
    </source>
</reference>
<evidence type="ECO:0000313" key="2">
    <source>
        <dbReference type="EMBL" id="WTW62550.1"/>
    </source>
</evidence>
<feature type="domain" description="FAD-dependent urate hydroxylase HpyO/Asp monooxygenase CreE-like FAD/NAD(P)-binding" evidence="1">
    <location>
        <begin position="21"/>
        <end position="196"/>
    </location>
</feature>
<dbReference type="InterPro" id="IPR038732">
    <property type="entry name" value="HpyO/CreE_NAD-binding"/>
</dbReference>
<dbReference type="SUPFAM" id="SSF51905">
    <property type="entry name" value="FAD/NAD(P)-binding domain"/>
    <property type="match status" value="1"/>
</dbReference>
<protein>
    <submittedName>
        <fullName evidence="2">FAD/NAD(P)-binding protein</fullName>
    </submittedName>
</protein>
<sequence length="744" mass="80114">MTTPDEGPDRSAPSAAPYRLALVGGGPRATYVLERLSATVGRLGPGRGLEVRVFERTGEFGAGQAHSPAQVRTSYLNRISSQVSFAADETVVGAGPLRPAAQRPTLHEWCRRRFAETGDPDFDLGPEDWPRRYVHGLALRDMFDVYAADLSRHAGAELHLHRAEVADIESHGSELRVITADGARYPADEVLLLTGHSYHDAQRSPAGRRLADLAAGSATRHVPHPYPMDVELDAVSCGPGAVVGCAGMGLTAIDTILHLTEGRGGTFVEDGGGALVYRPSGAEPAGIVAFSGSGLFTFARPDNHKPSDGSGDHPGTFLTHEAIRRLRAGVGRPYPESGTGRQPQLDFEQDVLPLIVLEMAHLHYVTLFGPGAALLLTQRALPDYLAFLAGALDHGDGPERLLGPLERAVDEVTEVLDSVMRGTVPVAVVQESVSWPVRDVLLHWAGTVFGRAAEREVGRCLDRASAPKAALDGLDSSSALDTGIDGNRFSWHRAVQPVGPRNGSAGFGAEVRDFMARDQKWAHQGNLRNPHKAASDGVWRDLRSVISYAVDDAGLTAASQRVFLERYVRHHNRLANGAAPEIMAKVMALMDHGLLDVGAGPGARLSLDERTDRVVVEGVHHAYSRPVDVLVDARIHAFDPEADVLPLYRNLLRRGTVRLWRNAAADGGHFHPGGLDLTPAFHPVRSDGSAEPRITVLGVPSEGARSFLLSALRPNANHYVMRDVLVWLDGFWRALGDGGSRICR</sequence>
<proteinExistence type="predicted"/>
<name>A0AAU2V5P7_9ACTN</name>
<dbReference type="InterPro" id="IPR052189">
    <property type="entry name" value="L-asp_N-monooxygenase_NS-form"/>
</dbReference>
<dbReference type="InterPro" id="IPR036188">
    <property type="entry name" value="FAD/NAD-bd_sf"/>
</dbReference>
<dbReference type="AlphaFoldDB" id="A0AAU2V5P7"/>